<evidence type="ECO:0000313" key="1">
    <source>
        <dbReference type="EMBL" id="KAK3881107.1"/>
    </source>
</evidence>
<name>A0AAE1KRS4_PETCI</name>
<dbReference type="EMBL" id="JAWQEG010001256">
    <property type="protein sequence ID" value="KAK3881107.1"/>
    <property type="molecule type" value="Genomic_DNA"/>
</dbReference>
<comment type="caution">
    <text evidence="1">The sequence shown here is derived from an EMBL/GenBank/DDBJ whole genome shotgun (WGS) entry which is preliminary data.</text>
</comment>
<reference evidence="1" key="1">
    <citation type="submission" date="2023-10" db="EMBL/GenBank/DDBJ databases">
        <title>Genome assemblies of two species of porcelain crab, Petrolisthes cinctipes and Petrolisthes manimaculis (Anomura: Porcellanidae).</title>
        <authorList>
            <person name="Angst P."/>
        </authorList>
    </citation>
    <scope>NUCLEOTIDE SEQUENCE</scope>
    <source>
        <strain evidence="1">PB745_01</strain>
        <tissue evidence="1">Gill</tissue>
    </source>
</reference>
<proteinExistence type="predicted"/>
<organism evidence="1 2">
    <name type="scientific">Petrolisthes cinctipes</name>
    <name type="common">Flat porcelain crab</name>
    <dbReference type="NCBI Taxonomy" id="88211"/>
    <lineage>
        <taxon>Eukaryota</taxon>
        <taxon>Metazoa</taxon>
        <taxon>Ecdysozoa</taxon>
        <taxon>Arthropoda</taxon>
        <taxon>Crustacea</taxon>
        <taxon>Multicrustacea</taxon>
        <taxon>Malacostraca</taxon>
        <taxon>Eumalacostraca</taxon>
        <taxon>Eucarida</taxon>
        <taxon>Decapoda</taxon>
        <taxon>Pleocyemata</taxon>
        <taxon>Anomura</taxon>
        <taxon>Galatheoidea</taxon>
        <taxon>Porcellanidae</taxon>
        <taxon>Petrolisthes</taxon>
    </lineage>
</organism>
<accession>A0AAE1KRS4</accession>
<dbReference type="AlphaFoldDB" id="A0AAE1KRS4"/>
<sequence length="183" mass="20537">MSRGFHSAKDGRTDCHQYHQHSTTQDFTTAALHVIGSTLRLFRPSPPKRSIPQPSTTRVWAARRVLVHEAQSEKGGVRGWSSALEPPLLLHLRQSSIQSTRQPVTSDLKFGRIFARVKRVQRHDLLIQEGGFLRPLPPLGHGWLSRQIEQCVAGQKTGETWPRGDNVATSGRMTETTCCPRKC</sequence>
<evidence type="ECO:0000313" key="2">
    <source>
        <dbReference type="Proteomes" id="UP001286313"/>
    </source>
</evidence>
<keyword evidence="2" id="KW-1185">Reference proteome</keyword>
<protein>
    <submittedName>
        <fullName evidence="1">Uncharacterized protein</fullName>
    </submittedName>
</protein>
<gene>
    <name evidence="1" type="ORF">Pcinc_014435</name>
</gene>
<dbReference type="Proteomes" id="UP001286313">
    <property type="component" value="Unassembled WGS sequence"/>
</dbReference>